<accession>A0ABY3X5Y6</accession>
<evidence type="ECO:0000313" key="2">
    <source>
        <dbReference type="Proteomes" id="UP000829194"/>
    </source>
</evidence>
<dbReference type="Proteomes" id="UP000829194">
    <property type="component" value="Chromosome"/>
</dbReference>
<protein>
    <submittedName>
        <fullName evidence="1">Uncharacterized protein</fullName>
    </submittedName>
</protein>
<name>A0ABY3X5Y6_9GAMM</name>
<evidence type="ECO:0000313" key="1">
    <source>
        <dbReference type="EMBL" id="UNP27978.1"/>
    </source>
</evidence>
<proteinExistence type="predicted"/>
<sequence length="101" mass="12021">MNAPLVTKCKNKNGETEYHLEFDSAWDGFDSFVQYLQRHWSAEVSEFRDDVYSRRWVLRVDGVPVSVYHDSQIGNYFLREDGVSDQRQLEQIEEDLVRRMS</sequence>
<reference evidence="1 2" key="1">
    <citation type="submission" date="2022-03" db="EMBL/GenBank/DDBJ databases">
        <title>Complete genome sequence of Lysobacter capsici VKM B-2533 and Lysobacter gummosus 10.1.1, promising sources of lytic agents.</title>
        <authorList>
            <person name="Tarlachkov S.V."/>
            <person name="Kudryakova I.V."/>
            <person name="Afoshin A.S."/>
            <person name="Leontyevskaya E.A."/>
            <person name="Leontyevskaya N.V."/>
        </authorList>
    </citation>
    <scope>NUCLEOTIDE SEQUENCE [LARGE SCALE GENOMIC DNA]</scope>
    <source>
        <strain evidence="1 2">10.1.1</strain>
    </source>
</reference>
<dbReference type="EMBL" id="CP093547">
    <property type="protein sequence ID" value="UNP27978.1"/>
    <property type="molecule type" value="Genomic_DNA"/>
</dbReference>
<organism evidence="1 2">
    <name type="scientific">Lysobacter gummosus</name>
    <dbReference type="NCBI Taxonomy" id="262324"/>
    <lineage>
        <taxon>Bacteria</taxon>
        <taxon>Pseudomonadati</taxon>
        <taxon>Pseudomonadota</taxon>
        <taxon>Gammaproteobacteria</taxon>
        <taxon>Lysobacterales</taxon>
        <taxon>Lysobacteraceae</taxon>
        <taxon>Lysobacter</taxon>
    </lineage>
</organism>
<dbReference type="RefSeq" id="WP_148648937.1">
    <property type="nucleotide sequence ID" value="NZ_CP011131.1"/>
</dbReference>
<keyword evidence="2" id="KW-1185">Reference proteome</keyword>
<gene>
    <name evidence="1" type="ORF">MOV92_15915</name>
</gene>